<keyword evidence="1" id="KW-1133">Transmembrane helix</keyword>
<feature type="non-terminal residue" evidence="2">
    <location>
        <position position="1"/>
    </location>
</feature>
<dbReference type="EMBL" id="JAXCGZ010023308">
    <property type="protein sequence ID" value="KAK7014063.1"/>
    <property type="molecule type" value="Genomic_DNA"/>
</dbReference>
<comment type="caution">
    <text evidence="2">The sequence shown here is derived from an EMBL/GenBank/DDBJ whole genome shotgun (WGS) entry which is preliminary data.</text>
</comment>
<organism evidence="2 3">
    <name type="scientific">Halocaridina rubra</name>
    <name type="common">Hawaiian red shrimp</name>
    <dbReference type="NCBI Taxonomy" id="373956"/>
    <lineage>
        <taxon>Eukaryota</taxon>
        <taxon>Metazoa</taxon>
        <taxon>Ecdysozoa</taxon>
        <taxon>Arthropoda</taxon>
        <taxon>Crustacea</taxon>
        <taxon>Multicrustacea</taxon>
        <taxon>Malacostraca</taxon>
        <taxon>Eumalacostraca</taxon>
        <taxon>Eucarida</taxon>
        <taxon>Decapoda</taxon>
        <taxon>Pleocyemata</taxon>
        <taxon>Caridea</taxon>
        <taxon>Atyoidea</taxon>
        <taxon>Atyidae</taxon>
        <taxon>Halocaridina</taxon>
    </lineage>
</organism>
<evidence type="ECO:0000313" key="2">
    <source>
        <dbReference type="EMBL" id="KAK7014063.1"/>
    </source>
</evidence>
<reference evidence="2 3" key="1">
    <citation type="submission" date="2023-11" db="EMBL/GenBank/DDBJ databases">
        <title>Halocaridina rubra genome assembly.</title>
        <authorList>
            <person name="Smith C."/>
        </authorList>
    </citation>
    <scope>NUCLEOTIDE SEQUENCE [LARGE SCALE GENOMIC DNA]</scope>
    <source>
        <strain evidence="2">EP-1</strain>
        <tissue evidence="2">Whole</tissue>
    </source>
</reference>
<evidence type="ECO:0000313" key="3">
    <source>
        <dbReference type="Proteomes" id="UP001381693"/>
    </source>
</evidence>
<proteinExistence type="predicted"/>
<accession>A0AAN8ZNP3</accession>
<sequence length="66" mass="7392">GLTWTSVLRCIFSVLARSQKFKWYIHVLIFVVVLLSNPTSKAVAFKAPVWSRESLRCGFGSEDSAS</sequence>
<dbReference type="AlphaFoldDB" id="A0AAN8ZNP3"/>
<name>A0AAN8ZNP3_HALRR</name>
<feature type="transmembrane region" description="Helical" evidence="1">
    <location>
        <begin position="23"/>
        <end position="44"/>
    </location>
</feature>
<keyword evidence="1" id="KW-0812">Transmembrane</keyword>
<gene>
    <name evidence="2" type="ORF">SK128_020912</name>
</gene>
<evidence type="ECO:0000256" key="1">
    <source>
        <dbReference type="SAM" id="Phobius"/>
    </source>
</evidence>
<dbReference type="Proteomes" id="UP001381693">
    <property type="component" value="Unassembled WGS sequence"/>
</dbReference>
<keyword evidence="1" id="KW-0472">Membrane</keyword>
<keyword evidence="3" id="KW-1185">Reference proteome</keyword>
<protein>
    <submittedName>
        <fullName evidence="2">Uncharacterized protein</fullName>
    </submittedName>
</protein>